<reference evidence="1 2" key="1">
    <citation type="submission" date="2016-10" db="EMBL/GenBank/DDBJ databases">
        <authorList>
            <person name="de Groot N.N."/>
        </authorList>
    </citation>
    <scope>NUCLEOTIDE SEQUENCE [LARGE SCALE GENOMIC DNA]</scope>
    <source>
        <strain evidence="1 2">Sb04</strain>
    </source>
</reference>
<evidence type="ECO:0000313" key="1">
    <source>
        <dbReference type="EMBL" id="SDO80640.1"/>
    </source>
</evidence>
<gene>
    <name evidence="1" type="ORF">SAMN05216347_102373</name>
</gene>
<dbReference type="Proteomes" id="UP000183816">
    <property type="component" value="Unassembled WGS sequence"/>
</dbReference>
<evidence type="ECO:0000313" key="2">
    <source>
        <dbReference type="Proteomes" id="UP000183816"/>
    </source>
</evidence>
<proteinExistence type="predicted"/>
<evidence type="ECO:0008006" key="3">
    <source>
        <dbReference type="Google" id="ProtNLM"/>
    </source>
</evidence>
<dbReference type="AlphaFoldDB" id="A0A1H0MKG6"/>
<protein>
    <recommendedName>
        <fullName evidence="3">Phosphate ABC transporter ATPase</fullName>
    </recommendedName>
</protein>
<dbReference type="RefSeq" id="WP_074482127.1">
    <property type="nucleotide sequence ID" value="NZ_FNJK01000002.1"/>
</dbReference>
<dbReference type="EMBL" id="FNJK01000002">
    <property type="protein sequence ID" value="SDO80640.1"/>
    <property type="molecule type" value="Genomic_DNA"/>
</dbReference>
<organism evidence="1 2">
    <name type="scientific">Streptococcus equinus</name>
    <name type="common">Streptococcus bovis</name>
    <dbReference type="NCBI Taxonomy" id="1335"/>
    <lineage>
        <taxon>Bacteria</taxon>
        <taxon>Bacillati</taxon>
        <taxon>Bacillota</taxon>
        <taxon>Bacilli</taxon>
        <taxon>Lactobacillales</taxon>
        <taxon>Streptococcaceae</taxon>
        <taxon>Streptococcus</taxon>
    </lineage>
</organism>
<name>A0A1H0MKG6_STREI</name>
<accession>A0A1H0MKG6</accession>
<dbReference type="OrthoDB" id="2225361at2"/>
<sequence length="270" mass="31196">MLLDIWTEKYSIQWAGVYHLVLSEYPLIKDWELEKISAFIAYEKLNARTTQIVCENKVLRDKIKDIERRPCKEFPYTPSSKIVASTYDEKGKYVYSDFLSHTCTVQVAKEIFRENKILSAVKAFRLSPEKLVQSSRNAAGDPADYFQYVMLGWSNTTSGYRLAMERLLEREPTKDELGPLFVPGVSFHFKYDDIIESDGYVFDGYHAAKVKDEISLNKLYLCIIPEDKREVIEPLVPSCLVPKVFYLKYDGDGLSAWSEKVFNVVKNFVS</sequence>